<accession>E7S8T5</accession>
<protein>
    <submittedName>
        <fullName evidence="2">Uncharacterized protein</fullName>
    </submittedName>
</protein>
<reference evidence="2 3" key="1">
    <citation type="submission" date="2010-12" db="EMBL/GenBank/DDBJ databases">
        <authorList>
            <person name="Muzny D."/>
            <person name="Qin X."/>
            <person name="Deng J."/>
            <person name="Jiang H."/>
            <person name="Liu Y."/>
            <person name="Qu J."/>
            <person name="Song X.-Z."/>
            <person name="Zhang L."/>
            <person name="Thornton R."/>
            <person name="Coyle M."/>
            <person name="Francisco L."/>
            <person name="Jackson L."/>
            <person name="Javaid M."/>
            <person name="Korchina V."/>
            <person name="Kovar C."/>
            <person name="Mata R."/>
            <person name="Mathew T."/>
            <person name="Ngo R."/>
            <person name="Nguyen L."/>
            <person name="Nguyen N."/>
            <person name="Okwuonu G."/>
            <person name="Ongeri F."/>
            <person name="Pham C."/>
            <person name="Simmons D."/>
            <person name="Wilczek-Boney K."/>
            <person name="Hale W."/>
            <person name="Jakkamsetti A."/>
            <person name="Pham P."/>
            <person name="Ruth R."/>
            <person name="San Lucas F."/>
            <person name="Warren J."/>
            <person name="Zhang J."/>
            <person name="Zhao Z."/>
            <person name="Zhou C."/>
            <person name="Zhu D."/>
            <person name="Lee S."/>
            <person name="Bess C."/>
            <person name="Blankenburg K."/>
            <person name="Forbes L."/>
            <person name="Fu Q."/>
            <person name="Gubbala S."/>
            <person name="Hirani K."/>
            <person name="Jayaseelan J.C."/>
            <person name="Lara F."/>
            <person name="Munidasa M."/>
            <person name="Palculict T."/>
            <person name="Patil S."/>
            <person name="Pu L.-L."/>
            <person name="Saada N."/>
            <person name="Tang L."/>
            <person name="Weissenberger G."/>
            <person name="Zhu Y."/>
            <person name="Hemphill L."/>
            <person name="Shang Y."/>
            <person name="Youmans B."/>
            <person name="Ayvaz T."/>
            <person name="Ross M."/>
            <person name="Santibanez J."/>
            <person name="Aqrawi P."/>
            <person name="Gross S."/>
            <person name="Joshi V."/>
            <person name="Fowler G."/>
            <person name="Nazareth L."/>
            <person name="Reid J."/>
            <person name="Worley K."/>
            <person name="Petrosino J."/>
            <person name="Highlander S."/>
            <person name="Gibbs R."/>
        </authorList>
    </citation>
    <scope>NUCLEOTIDE SEQUENCE [LARGE SCALE GENOMIC DNA]</scope>
    <source>
        <strain evidence="2 3">ATCC 700641</strain>
    </source>
</reference>
<name>E7S8T5_9STRE</name>
<gene>
    <name evidence="2" type="ORF">HMPREF9421_0471</name>
</gene>
<feature type="transmembrane region" description="Helical" evidence="1">
    <location>
        <begin position="28"/>
        <end position="46"/>
    </location>
</feature>
<sequence>MLNTPIFLGIIASLYSLSYPLENPMNQTVYILILVSLLILFLINKYEREKLQKILQEQLLKDEAFKASIKEQIQTTENINDVIHAINKDYRLGLLLSKEITDQLK</sequence>
<dbReference type="HOGENOM" id="CLU_177076_0_0_9"/>
<dbReference type="Proteomes" id="UP000002814">
    <property type="component" value="Unassembled WGS sequence"/>
</dbReference>
<keyword evidence="3" id="KW-1185">Reference proteome</keyword>
<organism evidence="2 3">
    <name type="scientific">Streptococcus australis ATCC 700641</name>
    <dbReference type="NCBI Taxonomy" id="888833"/>
    <lineage>
        <taxon>Bacteria</taxon>
        <taxon>Bacillati</taxon>
        <taxon>Bacillota</taxon>
        <taxon>Bacilli</taxon>
        <taxon>Lactobacillales</taxon>
        <taxon>Streptococcaceae</taxon>
        <taxon>Streptococcus</taxon>
    </lineage>
</organism>
<evidence type="ECO:0000256" key="1">
    <source>
        <dbReference type="SAM" id="Phobius"/>
    </source>
</evidence>
<keyword evidence="1" id="KW-0472">Membrane</keyword>
<dbReference type="AlphaFoldDB" id="E7S8T5"/>
<comment type="caution">
    <text evidence="2">The sequence shown here is derived from an EMBL/GenBank/DDBJ whole genome shotgun (WGS) entry which is preliminary data.</text>
</comment>
<evidence type="ECO:0000313" key="2">
    <source>
        <dbReference type="EMBL" id="EFW00094.1"/>
    </source>
</evidence>
<dbReference type="EMBL" id="AEQR01000004">
    <property type="protein sequence ID" value="EFW00094.1"/>
    <property type="molecule type" value="Genomic_DNA"/>
</dbReference>
<evidence type="ECO:0000313" key="3">
    <source>
        <dbReference type="Proteomes" id="UP000002814"/>
    </source>
</evidence>
<proteinExistence type="predicted"/>
<keyword evidence="1" id="KW-0812">Transmembrane</keyword>
<keyword evidence="1" id="KW-1133">Transmembrane helix</keyword>